<comment type="caution">
    <text evidence="2">The sequence shown here is derived from an EMBL/GenBank/DDBJ whole genome shotgun (WGS) entry which is preliminary data.</text>
</comment>
<evidence type="ECO:0008006" key="4">
    <source>
        <dbReference type="Google" id="ProtNLM"/>
    </source>
</evidence>
<accession>A0A6N8JBB0</accession>
<dbReference type="EMBL" id="WRXO01000003">
    <property type="protein sequence ID" value="MVT41559.1"/>
    <property type="molecule type" value="Genomic_DNA"/>
</dbReference>
<keyword evidence="1" id="KW-0732">Signal</keyword>
<feature type="signal peptide" evidence="1">
    <location>
        <begin position="1"/>
        <end position="18"/>
    </location>
</feature>
<dbReference type="Proteomes" id="UP000468388">
    <property type="component" value="Unassembled WGS sequence"/>
</dbReference>
<protein>
    <recommendedName>
        <fullName evidence="4">DUF4476 domain-containing protein</fullName>
    </recommendedName>
</protein>
<dbReference type="AlphaFoldDB" id="A0A6N8JBB0"/>
<evidence type="ECO:0000313" key="3">
    <source>
        <dbReference type="Proteomes" id="UP000468388"/>
    </source>
</evidence>
<name>A0A6N8JBB0_9BACT</name>
<gene>
    <name evidence="2" type="ORF">GO495_13275</name>
</gene>
<keyword evidence="3" id="KW-1185">Reference proteome</keyword>
<proteinExistence type="predicted"/>
<organism evidence="2 3">
    <name type="scientific">Chitinophaga oryziterrae</name>
    <dbReference type="NCBI Taxonomy" id="1031224"/>
    <lineage>
        <taxon>Bacteria</taxon>
        <taxon>Pseudomonadati</taxon>
        <taxon>Bacteroidota</taxon>
        <taxon>Chitinophagia</taxon>
        <taxon>Chitinophagales</taxon>
        <taxon>Chitinophagaceae</taxon>
        <taxon>Chitinophaga</taxon>
    </lineage>
</organism>
<evidence type="ECO:0000256" key="1">
    <source>
        <dbReference type="SAM" id="SignalP"/>
    </source>
</evidence>
<sequence length="166" mass="18404">MKTTILFFMLLLNLSVLNGQTICAIAKEPKTYYTVLKSTSLISDDNCSFKVLDSLRDYVIRDNDTTALLILNKMAAKFVGTAAEALDNIAAAIFHQNLPFLLWFCDANKNSSIERTVILGLSIEVYVDKEKAKERINKEAAAGKTTLTLTPSQIKILNRIINSIDG</sequence>
<dbReference type="OrthoDB" id="9825885at2"/>
<evidence type="ECO:0000313" key="2">
    <source>
        <dbReference type="EMBL" id="MVT41559.1"/>
    </source>
</evidence>
<feature type="chain" id="PRO_5026814441" description="DUF4476 domain-containing protein" evidence="1">
    <location>
        <begin position="19"/>
        <end position="166"/>
    </location>
</feature>
<reference evidence="2 3" key="1">
    <citation type="submission" date="2019-12" db="EMBL/GenBank/DDBJ databases">
        <title>The draft genomic sequence of strain Chitinophaga oryziterrae JCM 16595.</title>
        <authorList>
            <person name="Zhang X."/>
        </authorList>
    </citation>
    <scope>NUCLEOTIDE SEQUENCE [LARGE SCALE GENOMIC DNA]</scope>
    <source>
        <strain evidence="2 3">JCM 16595</strain>
    </source>
</reference>
<dbReference type="RefSeq" id="WP_157300183.1">
    <property type="nucleotide sequence ID" value="NZ_BAAAZB010000025.1"/>
</dbReference>